<dbReference type="Proteomes" id="UP000037029">
    <property type="component" value="Chromosome"/>
</dbReference>
<organism evidence="2 3">
    <name type="scientific">Sphingobium yanoikuyae</name>
    <name type="common">Sphingomonas yanoikuyae</name>
    <dbReference type="NCBI Taxonomy" id="13690"/>
    <lineage>
        <taxon>Bacteria</taxon>
        <taxon>Pseudomonadati</taxon>
        <taxon>Pseudomonadota</taxon>
        <taxon>Alphaproteobacteria</taxon>
        <taxon>Sphingomonadales</taxon>
        <taxon>Sphingomonadaceae</taxon>
        <taxon>Sphingobium</taxon>
    </lineage>
</organism>
<feature type="transmembrane region" description="Helical" evidence="1">
    <location>
        <begin position="12"/>
        <end position="30"/>
    </location>
</feature>
<proteinExistence type="predicted"/>
<gene>
    <name evidence="2" type="ORF">BV87_17675</name>
</gene>
<keyword evidence="1" id="KW-0472">Membrane</keyword>
<dbReference type="EMBL" id="CP020925">
    <property type="protein sequence ID" value="ATP20034.1"/>
    <property type="molecule type" value="Genomic_DNA"/>
</dbReference>
<reference evidence="2 3" key="1">
    <citation type="submission" date="2017-04" db="EMBL/GenBank/DDBJ databases">
        <title>Characterization, genome and methylation analysis of a phthalic acid esters degrading strain Sphingobium yanoikuyae SHJ.</title>
        <authorList>
            <person name="Feng L."/>
        </authorList>
    </citation>
    <scope>NUCLEOTIDE SEQUENCE [LARGE SCALE GENOMIC DNA]</scope>
    <source>
        <strain evidence="2 3">SHJ</strain>
    </source>
</reference>
<sequence>MRLAELNRRIWMGVAFFCIAPLIFIAMMLIPTPDNSESDISIRNIVVMGVASAFSGTLLLAILLISGGLFQTFKRWRYY</sequence>
<evidence type="ECO:0000256" key="1">
    <source>
        <dbReference type="SAM" id="Phobius"/>
    </source>
</evidence>
<keyword evidence="1" id="KW-1133">Transmembrane helix</keyword>
<feature type="transmembrane region" description="Helical" evidence="1">
    <location>
        <begin position="42"/>
        <end position="70"/>
    </location>
</feature>
<protein>
    <submittedName>
        <fullName evidence="2">Uncharacterized protein</fullName>
    </submittedName>
</protein>
<name>A0A0J9D685_SPHYA</name>
<evidence type="ECO:0000313" key="3">
    <source>
        <dbReference type="Proteomes" id="UP000037029"/>
    </source>
</evidence>
<accession>A0A0J9D685</accession>
<evidence type="ECO:0000313" key="2">
    <source>
        <dbReference type="EMBL" id="ATP20034.1"/>
    </source>
</evidence>
<keyword evidence="1" id="KW-0812">Transmembrane</keyword>
<dbReference type="AlphaFoldDB" id="A0A0J9D685"/>